<feature type="compositionally biased region" description="Polar residues" evidence="4">
    <location>
        <begin position="763"/>
        <end position="777"/>
    </location>
</feature>
<dbReference type="PANTHER" id="PTHR45789:SF2">
    <property type="entry name" value="FI18025P1"/>
    <property type="match status" value="1"/>
</dbReference>
<dbReference type="SUPFAM" id="SSF47095">
    <property type="entry name" value="HMG-box"/>
    <property type="match status" value="1"/>
</dbReference>
<feature type="compositionally biased region" description="Low complexity" evidence="4">
    <location>
        <begin position="540"/>
        <end position="563"/>
    </location>
</feature>
<feature type="region of interest" description="Disordered" evidence="4">
    <location>
        <begin position="128"/>
        <end position="270"/>
    </location>
</feature>
<feature type="region of interest" description="Disordered" evidence="4">
    <location>
        <begin position="284"/>
        <end position="347"/>
    </location>
</feature>
<name>A0AAJ8MKH6_9TREE</name>
<dbReference type="AlphaFoldDB" id="A0AAJ8MKH6"/>
<feature type="compositionally biased region" description="Polar residues" evidence="4">
    <location>
        <begin position="888"/>
        <end position="898"/>
    </location>
</feature>
<dbReference type="InterPro" id="IPR009071">
    <property type="entry name" value="HMG_box_dom"/>
</dbReference>
<feature type="region of interest" description="Disordered" evidence="4">
    <location>
        <begin position="468"/>
        <end position="514"/>
    </location>
</feature>
<dbReference type="KEGG" id="kdj:28971367"/>
<feature type="region of interest" description="Disordered" evidence="4">
    <location>
        <begin position="727"/>
        <end position="792"/>
    </location>
</feature>
<proteinExistence type="predicted"/>
<dbReference type="GeneID" id="28971367"/>
<feature type="compositionally biased region" description="Low complexity" evidence="4">
    <location>
        <begin position="504"/>
        <end position="514"/>
    </location>
</feature>
<feature type="compositionally biased region" description="Polar residues" evidence="4">
    <location>
        <begin position="36"/>
        <end position="48"/>
    </location>
</feature>
<sequence length="926" mass="99452">MASIEDPTVVEQGISRPPSAVHSQGSSILTAPPDEVSQSLPPVISLTSNDEKAHSAFGRTPSASPPNVPQMANIPIMPPMLRRVSELSTSSNSSSFSGKVGSTFNPPQNELPVVQIIDQSGKEVIDPALRDDETPNSLNPALDSGPAGAGILSQKGEIPFPASTIHRTDSHTSFASSDGVQGGGGGENRGGLPPLPQNEDHAHAQAYGGPFPGLLNNNNNDNDNDKNMNNWSHLPHLRMFGDHTGTGGVDTQPSTQTNSPTSPSNLWPSSFDLNLNLNGSLTDLGSSAFNTPDQGLSENENENEAGAGFGSNTDLNEIKDEAGHSNSVEAGVPAPKKKSHARKQPEGHIKRARNAFILFRKHITDSNLIPPSVEVKHQNISVVAAKMWKEAPLEVRAKFNEQARIEKEEHARKYPGYRYQPVFRRTDIIRRRVRKDPAEDEKVDAVAAALIEGKSGNKLEEEIKEQIIQKGNESDVGSEGSSSSARSRSRRRRDVGQLSKGAIRAQKAQARAKQMRQNLLGTNLLNMSLYNAATNRLATSSHHSAHQNAHAHAQAQAQQGYLPPGYPGVGPAGHYSMYPLEMDYMSSSSSSNSTNPTNSTIAYDIDGRPYQMLPPHPSNGSTMAGIDASGYQTEMYPPGIPQGGVLPSEGFEGFVGGPGGQGGQENEMYRLPPIDGMVPMPMSMPMNIPKEEYDWHSQAQAQAQAQQGDYWDQPPSIPIHGIHPHPEMGYDQDRHQQHGGTSTNANPDPEDYYNQAAYDMPNLTDTGSGLNVGPSGSSMGGEGVAIGGGGEAEQYRLPPLMELELTRETQYHTQAHSHSHGPADLIASQYVSENSALVSGSKSQNGERPNSEEPSREREKEGQQTPSNHVLFNERLFDGALGTAGLGVSSSTERNQTGVDAGDEVNKEDLGMFDQAMEQAGGIGDW</sequence>
<protein>
    <recommendedName>
        <fullName evidence="5">HMG box domain-containing protein</fullName>
    </recommendedName>
</protein>
<gene>
    <name evidence="6" type="ORF">I303_107658</name>
</gene>
<evidence type="ECO:0000313" key="6">
    <source>
        <dbReference type="EMBL" id="WWC65044.1"/>
    </source>
</evidence>
<evidence type="ECO:0000256" key="3">
    <source>
        <dbReference type="PROSITE-ProRule" id="PRU00267"/>
    </source>
</evidence>
<dbReference type="PROSITE" id="PS50118">
    <property type="entry name" value="HMG_BOX_2"/>
    <property type="match status" value="1"/>
</dbReference>
<feature type="compositionally biased region" description="Basic and acidic residues" evidence="4">
    <location>
        <begin position="727"/>
        <end position="736"/>
    </location>
</feature>
<dbReference type="Proteomes" id="UP000078595">
    <property type="component" value="Chromosome 10"/>
</dbReference>
<dbReference type="Gene3D" id="1.10.30.10">
    <property type="entry name" value="High mobility group box domain"/>
    <property type="match status" value="1"/>
</dbReference>
<reference evidence="6" key="1">
    <citation type="submission" date="2013-07" db="EMBL/GenBank/DDBJ databases">
        <authorList>
            <consortium name="The Broad Institute Genome Sequencing Platform"/>
            <person name="Cuomo C."/>
            <person name="Litvintseva A."/>
            <person name="Chen Y."/>
            <person name="Heitman J."/>
            <person name="Sun S."/>
            <person name="Springer D."/>
            <person name="Dromer F."/>
            <person name="Young S.K."/>
            <person name="Zeng Q."/>
            <person name="Gargeya S."/>
            <person name="Fitzgerald M."/>
            <person name="Abouelleil A."/>
            <person name="Alvarado L."/>
            <person name="Berlin A.M."/>
            <person name="Chapman S.B."/>
            <person name="Dewar J."/>
            <person name="Goldberg J."/>
            <person name="Griggs A."/>
            <person name="Gujja S."/>
            <person name="Hansen M."/>
            <person name="Howarth C."/>
            <person name="Imamovic A."/>
            <person name="Larimer J."/>
            <person name="McCowan C."/>
            <person name="Murphy C."/>
            <person name="Pearson M."/>
            <person name="Priest M."/>
            <person name="Roberts A."/>
            <person name="Saif S."/>
            <person name="Shea T."/>
            <person name="Sykes S."/>
            <person name="Wortman J."/>
            <person name="Nusbaum C."/>
            <person name="Birren B."/>
        </authorList>
    </citation>
    <scope>NUCLEOTIDE SEQUENCE</scope>
    <source>
        <strain evidence="6">CBS 10117</strain>
    </source>
</reference>
<feature type="region of interest" description="Disordered" evidence="4">
    <location>
        <begin position="835"/>
        <end position="869"/>
    </location>
</feature>
<feature type="region of interest" description="Disordered" evidence="4">
    <location>
        <begin position="538"/>
        <end position="565"/>
    </location>
</feature>
<dbReference type="InterPro" id="IPR036910">
    <property type="entry name" value="HMG_box_dom_sf"/>
</dbReference>
<keyword evidence="1 3" id="KW-0238">DNA-binding</keyword>
<dbReference type="CDD" id="cd01389">
    <property type="entry name" value="HMG-box_ROX1-like"/>
    <property type="match status" value="1"/>
</dbReference>
<reference evidence="6" key="2">
    <citation type="submission" date="2024-02" db="EMBL/GenBank/DDBJ databases">
        <title>Comparative genomics of Cryptococcus and Kwoniella reveals pathogenesis evolution and contrasting modes of karyotype evolution via chromosome fusion or intercentromeric recombination.</title>
        <authorList>
            <person name="Coelho M.A."/>
            <person name="David-Palma M."/>
            <person name="Shea T."/>
            <person name="Bowers K."/>
            <person name="McGinley-Smith S."/>
            <person name="Mohammad A.W."/>
            <person name="Gnirke A."/>
            <person name="Yurkov A.M."/>
            <person name="Nowrousian M."/>
            <person name="Sun S."/>
            <person name="Cuomo C.A."/>
            <person name="Heitman J."/>
        </authorList>
    </citation>
    <scope>NUCLEOTIDE SEQUENCE</scope>
    <source>
        <strain evidence="6">CBS 10117</strain>
    </source>
</reference>
<organism evidence="6 7">
    <name type="scientific">Kwoniella dejecticola CBS 10117</name>
    <dbReference type="NCBI Taxonomy" id="1296121"/>
    <lineage>
        <taxon>Eukaryota</taxon>
        <taxon>Fungi</taxon>
        <taxon>Dikarya</taxon>
        <taxon>Basidiomycota</taxon>
        <taxon>Agaricomycotina</taxon>
        <taxon>Tremellomycetes</taxon>
        <taxon>Tremellales</taxon>
        <taxon>Cryptococcaceae</taxon>
        <taxon>Kwoniella</taxon>
    </lineage>
</organism>
<evidence type="ECO:0000256" key="2">
    <source>
        <dbReference type="ARBA" id="ARBA00023242"/>
    </source>
</evidence>
<feature type="compositionally biased region" description="Low complexity" evidence="4">
    <location>
        <begin position="88"/>
        <end position="102"/>
    </location>
</feature>
<feature type="compositionally biased region" description="Gly residues" evidence="4">
    <location>
        <begin position="778"/>
        <end position="791"/>
    </location>
</feature>
<keyword evidence="2 3" id="KW-0539">Nucleus</keyword>
<feature type="compositionally biased region" description="Gly residues" evidence="4">
    <location>
        <begin position="180"/>
        <end position="189"/>
    </location>
</feature>
<feature type="domain" description="HMG box" evidence="5">
    <location>
        <begin position="349"/>
        <end position="418"/>
    </location>
</feature>
<dbReference type="PANTHER" id="PTHR45789">
    <property type="entry name" value="FI18025P1"/>
    <property type="match status" value="1"/>
</dbReference>
<feature type="compositionally biased region" description="Polar residues" evidence="4">
    <location>
        <begin position="284"/>
        <end position="294"/>
    </location>
</feature>
<dbReference type="GO" id="GO:0005634">
    <property type="term" value="C:nucleus"/>
    <property type="evidence" value="ECO:0007669"/>
    <property type="project" value="UniProtKB-UniRule"/>
</dbReference>
<dbReference type="SMART" id="SM00398">
    <property type="entry name" value="HMG"/>
    <property type="match status" value="1"/>
</dbReference>
<feature type="compositionally biased region" description="Basic and acidic residues" evidence="4">
    <location>
        <begin position="849"/>
        <end position="862"/>
    </location>
</feature>
<evidence type="ECO:0000256" key="1">
    <source>
        <dbReference type="ARBA" id="ARBA00023125"/>
    </source>
</evidence>
<feature type="region of interest" description="Disordered" evidence="4">
    <location>
        <begin position="1"/>
        <end position="69"/>
    </location>
</feature>
<accession>A0AAJ8MKH6</accession>
<feature type="region of interest" description="Disordered" evidence="4">
    <location>
        <begin position="887"/>
        <end position="910"/>
    </location>
</feature>
<feature type="region of interest" description="Disordered" evidence="4">
    <location>
        <begin position="88"/>
        <end position="107"/>
    </location>
</feature>
<feature type="compositionally biased region" description="Polar residues" evidence="4">
    <location>
        <begin position="835"/>
        <end position="846"/>
    </location>
</feature>
<feature type="DNA-binding region" description="HMG box" evidence="3">
    <location>
        <begin position="349"/>
        <end position="418"/>
    </location>
</feature>
<dbReference type="GO" id="GO:0000981">
    <property type="term" value="F:DNA-binding transcription factor activity, RNA polymerase II-specific"/>
    <property type="evidence" value="ECO:0007669"/>
    <property type="project" value="TreeGrafter"/>
</dbReference>
<dbReference type="Pfam" id="PF00505">
    <property type="entry name" value="HMG_box"/>
    <property type="match status" value="1"/>
</dbReference>
<evidence type="ECO:0000256" key="4">
    <source>
        <dbReference type="SAM" id="MobiDB-lite"/>
    </source>
</evidence>
<feature type="compositionally biased region" description="Low complexity" evidence="4">
    <location>
        <begin position="251"/>
        <end position="265"/>
    </location>
</feature>
<dbReference type="GO" id="GO:0000978">
    <property type="term" value="F:RNA polymerase II cis-regulatory region sequence-specific DNA binding"/>
    <property type="evidence" value="ECO:0007669"/>
    <property type="project" value="TreeGrafter"/>
</dbReference>
<evidence type="ECO:0000259" key="5">
    <source>
        <dbReference type="PROSITE" id="PS50118"/>
    </source>
</evidence>
<evidence type="ECO:0000313" key="7">
    <source>
        <dbReference type="Proteomes" id="UP000078595"/>
    </source>
</evidence>
<dbReference type="InterPro" id="IPR051356">
    <property type="entry name" value="SOX/SOX-like_TF"/>
</dbReference>
<dbReference type="EMBL" id="CP144539">
    <property type="protein sequence ID" value="WWC65044.1"/>
    <property type="molecule type" value="Genomic_DNA"/>
</dbReference>
<dbReference type="RefSeq" id="XP_065825701.1">
    <property type="nucleotide sequence ID" value="XM_065969629.1"/>
</dbReference>
<keyword evidence="7" id="KW-1185">Reference proteome</keyword>